<name>A0ABW3YJI0_9ACTN</name>
<gene>
    <name evidence="1" type="ORF">ACFQ4H_22650</name>
</gene>
<protein>
    <submittedName>
        <fullName evidence="1">Uncharacterized protein</fullName>
    </submittedName>
</protein>
<comment type="caution">
    <text evidence="1">The sequence shown here is derived from an EMBL/GenBank/DDBJ whole genome shotgun (WGS) entry which is preliminary data.</text>
</comment>
<reference evidence="2" key="1">
    <citation type="journal article" date="2019" name="Int. J. Syst. Evol. Microbiol.">
        <title>The Global Catalogue of Microorganisms (GCM) 10K type strain sequencing project: providing services to taxonomists for standard genome sequencing and annotation.</title>
        <authorList>
            <consortium name="The Broad Institute Genomics Platform"/>
            <consortium name="The Broad Institute Genome Sequencing Center for Infectious Disease"/>
            <person name="Wu L."/>
            <person name="Ma J."/>
        </authorList>
    </citation>
    <scope>NUCLEOTIDE SEQUENCE [LARGE SCALE GENOMIC DNA]</scope>
    <source>
        <strain evidence="2">JCM 31037</strain>
    </source>
</reference>
<accession>A0ABW3YJI0</accession>
<evidence type="ECO:0000313" key="1">
    <source>
        <dbReference type="EMBL" id="MFD1323893.1"/>
    </source>
</evidence>
<evidence type="ECO:0000313" key="2">
    <source>
        <dbReference type="Proteomes" id="UP001597260"/>
    </source>
</evidence>
<dbReference type="EMBL" id="JBHTMP010000038">
    <property type="protein sequence ID" value="MFD1323893.1"/>
    <property type="molecule type" value="Genomic_DNA"/>
</dbReference>
<organism evidence="1 2">
    <name type="scientific">Micromonospora sonneratiae</name>
    <dbReference type="NCBI Taxonomy" id="1184706"/>
    <lineage>
        <taxon>Bacteria</taxon>
        <taxon>Bacillati</taxon>
        <taxon>Actinomycetota</taxon>
        <taxon>Actinomycetes</taxon>
        <taxon>Micromonosporales</taxon>
        <taxon>Micromonosporaceae</taxon>
        <taxon>Micromonospora</taxon>
    </lineage>
</organism>
<dbReference type="RefSeq" id="WP_377573614.1">
    <property type="nucleotide sequence ID" value="NZ_JBHTMP010000038.1"/>
</dbReference>
<proteinExistence type="predicted"/>
<keyword evidence="2" id="KW-1185">Reference proteome</keyword>
<sequence>MHSTEPVNLGWVYRPDHSGGDLARAPEHAGKRVHAVGKAVVDDSGRVEVVLADGERVRAYRHEVVPG</sequence>
<dbReference type="Proteomes" id="UP001597260">
    <property type="component" value="Unassembled WGS sequence"/>
</dbReference>